<accession>A0AAV0ZEJ2</accession>
<dbReference type="Proteomes" id="UP001157006">
    <property type="component" value="Chromosome 2"/>
</dbReference>
<comment type="similarity">
    <text evidence="2 4">Belongs to the Ninja family.</text>
</comment>
<comment type="subcellular location">
    <subcellularLocation>
        <location evidence="1 4">Nucleus</location>
    </subcellularLocation>
</comment>
<keyword evidence="3 4" id="KW-0539">Nucleus</keyword>
<dbReference type="GO" id="GO:0007165">
    <property type="term" value="P:signal transduction"/>
    <property type="evidence" value="ECO:0007669"/>
    <property type="project" value="InterPro"/>
</dbReference>
<protein>
    <recommendedName>
        <fullName evidence="4">Ninja-family protein</fullName>
    </recommendedName>
    <alternativeName>
        <fullName evidence="4">ABI-binding protein</fullName>
    </alternativeName>
</protein>
<dbReference type="EMBL" id="OX451737">
    <property type="protein sequence ID" value="CAI8596226.1"/>
    <property type="molecule type" value="Genomic_DNA"/>
</dbReference>
<reference evidence="6 7" key="1">
    <citation type="submission" date="2023-01" db="EMBL/GenBank/DDBJ databases">
        <authorList>
            <person name="Kreplak J."/>
        </authorList>
    </citation>
    <scope>NUCLEOTIDE SEQUENCE [LARGE SCALE GENOMIC DNA]</scope>
</reference>
<sequence>MDLTLKLSPCGENVEERRLVRSSSLVSGEMGSISVPNWCSFRSSIERSSSLTIDSGERMVLERQRKMAASKLYGPIHSSEGVIASSFQISTKHKNKSTIFPKTTINELPLLPKSTDTKIKNPTKKLNLPNYCSLKGDVMEKLRQMPTVTTTGDGPNGKTIEGFLYKYRSGEVCIVCVCHGNFLTPEEFVIHAGGKEAANPMKHITVHPVSF</sequence>
<evidence type="ECO:0000256" key="1">
    <source>
        <dbReference type="ARBA" id="ARBA00004123"/>
    </source>
</evidence>
<dbReference type="PANTHER" id="PTHR31413">
    <property type="entry name" value="AFP HOMOLOG 2"/>
    <property type="match status" value="1"/>
</dbReference>
<keyword evidence="7" id="KW-1185">Reference proteome</keyword>
<evidence type="ECO:0000256" key="2">
    <source>
        <dbReference type="ARBA" id="ARBA00006081"/>
    </source>
</evidence>
<evidence type="ECO:0000256" key="4">
    <source>
        <dbReference type="RuleBase" id="RU369029"/>
    </source>
</evidence>
<evidence type="ECO:0000256" key="3">
    <source>
        <dbReference type="ARBA" id="ARBA00023242"/>
    </source>
</evidence>
<dbReference type="InterPro" id="IPR032308">
    <property type="entry name" value="TDBD"/>
</dbReference>
<dbReference type="GO" id="GO:0005634">
    <property type="term" value="C:nucleus"/>
    <property type="evidence" value="ECO:0007669"/>
    <property type="project" value="UniProtKB-SubCell"/>
</dbReference>
<dbReference type="AlphaFoldDB" id="A0AAV0ZEJ2"/>
<dbReference type="GO" id="GO:0045892">
    <property type="term" value="P:negative regulation of DNA-templated transcription"/>
    <property type="evidence" value="ECO:0007669"/>
    <property type="project" value="TreeGrafter"/>
</dbReference>
<dbReference type="PANTHER" id="PTHR31413:SF43">
    <property type="entry name" value="NINJA-FAMILY PROTEIN"/>
    <property type="match status" value="1"/>
</dbReference>
<feature type="domain" description="Tify" evidence="5">
    <location>
        <begin position="174"/>
        <end position="205"/>
    </location>
</feature>
<proteinExistence type="inferred from homology"/>
<evidence type="ECO:0000313" key="6">
    <source>
        <dbReference type="EMBL" id="CAI8596226.1"/>
    </source>
</evidence>
<comment type="function">
    <text evidence="4">Acts as a negative regulator of abscisic acid (ABA) response.</text>
</comment>
<dbReference type="Pfam" id="PF16135">
    <property type="entry name" value="TDBD"/>
    <property type="match status" value="1"/>
</dbReference>
<gene>
    <name evidence="6" type="ORF">VFH_II024800</name>
</gene>
<evidence type="ECO:0000313" key="7">
    <source>
        <dbReference type="Proteomes" id="UP001157006"/>
    </source>
</evidence>
<organism evidence="6 7">
    <name type="scientific">Vicia faba</name>
    <name type="common">Broad bean</name>
    <name type="synonym">Faba vulgaris</name>
    <dbReference type="NCBI Taxonomy" id="3906"/>
    <lineage>
        <taxon>Eukaryota</taxon>
        <taxon>Viridiplantae</taxon>
        <taxon>Streptophyta</taxon>
        <taxon>Embryophyta</taxon>
        <taxon>Tracheophyta</taxon>
        <taxon>Spermatophyta</taxon>
        <taxon>Magnoliopsida</taxon>
        <taxon>eudicotyledons</taxon>
        <taxon>Gunneridae</taxon>
        <taxon>Pentapetalae</taxon>
        <taxon>rosids</taxon>
        <taxon>fabids</taxon>
        <taxon>Fabales</taxon>
        <taxon>Fabaceae</taxon>
        <taxon>Papilionoideae</taxon>
        <taxon>50 kb inversion clade</taxon>
        <taxon>NPAAA clade</taxon>
        <taxon>Hologalegina</taxon>
        <taxon>IRL clade</taxon>
        <taxon>Fabeae</taxon>
        <taxon>Vicia</taxon>
    </lineage>
</organism>
<name>A0AAV0ZEJ2_VICFA</name>
<evidence type="ECO:0000259" key="5">
    <source>
        <dbReference type="Pfam" id="PF16135"/>
    </source>
</evidence>
<dbReference type="InterPro" id="IPR031307">
    <property type="entry name" value="Ninja_fam"/>
</dbReference>